<dbReference type="Proteomes" id="UP000194236">
    <property type="component" value="Unassembled WGS sequence"/>
</dbReference>
<feature type="non-terminal residue" evidence="1">
    <location>
        <position position="98"/>
    </location>
</feature>
<accession>A0A1Y3B2E9</accession>
<organism evidence="1 2">
    <name type="scientific">Euroglyphus maynei</name>
    <name type="common">Mayne's house dust mite</name>
    <dbReference type="NCBI Taxonomy" id="6958"/>
    <lineage>
        <taxon>Eukaryota</taxon>
        <taxon>Metazoa</taxon>
        <taxon>Ecdysozoa</taxon>
        <taxon>Arthropoda</taxon>
        <taxon>Chelicerata</taxon>
        <taxon>Arachnida</taxon>
        <taxon>Acari</taxon>
        <taxon>Acariformes</taxon>
        <taxon>Sarcoptiformes</taxon>
        <taxon>Astigmata</taxon>
        <taxon>Psoroptidia</taxon>
        <taxon>Analgoidea</taxon>
        <taxon>Pyroglyphidae</taxon>
        <taxon>Pyroglyphinae</taxon>
        <taxon>Euroglyphus</taxon>
    </lineage>
</organism>
<protein>
    <submittedName>
        <fullName evidence="1">Uncharacterized protein</fullName>
    </submittedName>
</protein>
<gene>
    <name evidence="1" type="ORF">BLA29_010315</name>
</gene>
<sequence length="98" mass="11639">MNIVHETCHNIMAEIFKNYSTEVNSLQKNLDKCSYELADVQWPNNKCTELVISSENLDLIRKKIDNQNSEDSNYYHNPCGYYDEELEMMMDYELDDEN</sequence>
<dbReference type="EMBL" id="MUJZ01044195">
    <property type="protein sequence ID" value="OTF75000.1"/>
    <property type="molecule type" value="Genomic_DNA"/>
</dbReference>
<proteinExistence type="predicted"/>
<comment type="caution">
    <text evidence="1">The sequence shown here is derived from an EMBL/GenBank/DDBJ whole genome shotgun (WGS) entry which is preliminary data.</text>
</comment>
<evidence type="ECO:0000313" key="1">
    <source>
        <dbReference type="EMBL" id="OTF75000.1"/>
    </source>
</evidence>
<evidence type="ECO:0000313" key="2">
    <source>
        <dbReference type="Proteomes" id="UP000194236"/>
    </source>
</evidence>
<dbReference type="AlphaFoldDB" id="A0A1Y3B2E9"/>
<name>A0A1Y3B2E9_EURMA</name>
<keyword evidence="2" id="KW-1185">Reference proteome</keyword>
<reference evidence="1 2" key="1">
    <citation type="submission" date="2017-03" db="EMBL/GenBank/DDBJ databases">
        <title>Genome Survey of Euroglyphus maynei.</title>
        <authorList>
            <person name="Arlian L.G."/>
            <person name="Morgan M.S."/>
            <person name="Rider S.D."/>
        </authorList>
    </citation>
    <scope>NUCLEOTIDE SEQUENCE [LARGE SCALE GENOMIC DNA]</scope>
    <source>
        <strain evidence="1">Arlian Lab</strain>
        <tissue evidence="1">Whole body</tissue>
    </source>
</reference>